<dbReference type="NCBIfam" id="TIGR00589">
    <property type="entry name" value="ogt"/>
    <property type="match status" value="1"/>
</dbReference>
<evidence type="ECO:0000256" key="1">
    <source>
        <dbReference type="ARBA" id="ARBA00001286"/>
    </source>
</evidence>
<gene>
    <name evidence="13" type="ORF">HHM13_07645</name>
    <name evidence="12" type="ORF">HHM24_08900</name>
</gene>
<evidence type="ECO:0000313" key="15">
    <source>
        <dbReference type="Proteomes" id="UP000550736"/>
    </source>
</evidence>
<comment type="caution">
    <text evidence="13">The sequence shown here is derived from an EMBL/GenBank/DDBJ whole genome shotgun (WGS) entry which is preliminary data.</text>
</comment>
<evidence type="ECO:0000256" key="3">
    <source>
        <dbReference type="ARBA" id="ARBA00022490"/>
    </source>
</evidence>
<accession>A0A7X9ZLB2</accession>
<dbReference type="PROSITE" id="PS00374">
    <property type="entry name" value="MGMT"/>
    <property type="match status" value="1"/>
</dbReference>
<comment type="catalytic activity">
    <reaction evidence="1 9">
        <text>a 4-O-methyl-thymidine in DNA + L-cysteinyl-[protein] = a thymidine in DNA + S-methyl-L-cysteinyl-[protein]</text>
        <dbReference type="Rhea" id="RHEA:53428"/>
        <dbReference type="Rhea" id="RHEA-COMP:10131"/>
        <dbReference type="Rhea" id="RHEA-COMP:10132"/>
        <dbReference type="Rhea" id="RHEA-COMP:13555"/>
        <dbReference type="Rhea" id="RHEA-COMP:13556"/>
        <dbReference type="ChEBI" id="CHEBI:29950"/>
        <dbReference type="ChEBI" id="CHEBI:82612"/>
        <dbReference type="ChEBI" id="CHEBI:137386"/>
        <dbReference type="ChEBI" id="CHEBI:137387"/>
        <dbReference type="EC" id="2.1.1.63"/>
    </reaction>
</comment>
<dbReference type="Pfam" id="PF02870">
    <property type="entry name" value="Methyltransf_1N"/>
    <property type="match status" value="1"/>
</dbReference>
<feature type="active site" description="Nucleophile; methyl group acceptor" evidence="9">
    <location>
        <position position="129"/>
    </location>
</feature>
<evidence type="ECO:0000256" key="5">
    <source>
        <dbReference type="ARBA" id="ARBA00022679"/>
    </source>
</evidence>
<dbReference type="InterPro" id="IPR008332">
    <property type="entry name" value="MethylG_MeTrfase_N"/>
</dbReference>
<name>A0A7X9ZLB2_STACP</name>
<dbReference type="SUPFAM" id="SSF53155">
    <property type="entry name" value="Methylated DNA-protein cysteine methyltransferase domain"/>
    <property type="match status" value="1"/>
</dbReference>
<dbReference type="Proteomes" id="UP000550736">
    <property type="component" value="Unassembled WGS sequence"/>
</dbReference>
<dbReference type="Proteomes" id="UP000538955">
    <property type="component" value="Unassembled WGS sequence"/>
</dbReference>
<evidence type="ECO:0000256" key="7">
    <source>
        <dbReference type="ARBA" id="ARBA00023204"/>
    </source>
</evidence>
<dbReference type="Gene3D" id="1.10.10.10">
    <property type="entry name" value="Winged helix-like DNA-binding domain superfamily/Winged helix DNA-binding domain"/>
    <property type="match status" value="1"/>
</dbReference>
<keyword evidence="6 9" id="KW-0227">DNA damage</keyword>
<keyword evidence="14" id="KW-1185">Reference proteome</keyword>
<comment type="similarity">
    <text evidence="2 9">Belongs to the MGMT family.</text>
</comment>
<keyword evidence="5 9" id="KW-0808">Transferase</keyword>
<dbReference type="PANTHER" id="PTHR10815:SF5">
    <property type="entry name" value="METHYLATED-DNA--PROTEIN-CYSTEINE METHYLTRANSFERASE"/>
    <property type="match status" value="1"/>
</dbReference>
<comment type="miscellaneous">
    <text evidence="9">This enzyme catalyzes only one turnover and therefore is not strictly catalytic. According to one definition, an enzyme is a biocatalyst that acts repeatedly and over many reaction cycles.</text>
</comment>
<dbReference type="InterPro" id="IPR036631">
    <property type="entry name" value="MGMT_N_sf"/>
</dbReference>
<dbReference type="HAMAP" id="MF_00772">
    <property type="entry name" value="OGT"/>
    <property type="match status" value="1"/>
</dbReference>
<dbReference type="Pfam" id="PF01035">
    <property type="entry name" value="DNA_binding_1"/>
    <property type="match status" value="1"/>
</dbReference>
<dbReference type="InterPro" id="IPR036217">
    <property type="entry name" value="MethylDNA_cys_MeTrfase_DNAb"/>
</dbReference>
<dbReference type="EC" id="2.1.1.63" evidence="9"/>
<dbReference type="FunFam" id="1.10.10.10:FF:000214">
    <property type="entry name" value="Methylated-DNA--protein-cysteine methyltransferase"/>
    <property type="match status" value="1"/>
</dbReference>
<dbReference type="EMBL" id="JABBMI010000069">
    <property type="protein sequence ID" value="NMK54840.1"/>
    <property type="molecule type" value="Genomic_DNA"/>
</dbReference>
<evidence type="ECO:0000259" key="11">
    <source>
        <dbReference type="Pfam" id="PF02870"/>
    </source>
</evidence>
<feature type="domain" description="Methylguanine DNA methyltransferase ribonuclease-like" evidence="11">
    <location>
        <begin position="3"/>
        <end position="64"/>
    </location>
</feature>
<comment type="catalytic activity">
    <reaction evidence="8 9">
        <text>a 6-O-methyl-2'-deoxyguanosine in DNA + L-cysteinyl-[protein] = S-methyl-L-cysteinyl-[protein] + a 2'-deoxyguanosine in DNA</text>
        <dbReference type="Rhea" id="RHEA:24000"/>
        <dbReference type="Rhea" id="RHEA-COMP:10131"/>
        <dbReference type="Rhea" id="RHEA-COMP:10132"/>
        <dbReference type="Rhea" id="RHEA-COMP:11367"/>
        <dbReference type="Rhea" id="RHEA-COMP:11368"/>
        <dbReference type="ChEBI" id="CHEBI:29950"/>
        <dbReference type="ChEBI" id="CHEBI:82612"/>
        <dbReference type="ChEBI" id="CHEBI:85445"/>
        <dbReference type="ChEBI" id="CHEBI:85448"/>
        <dbReference type="EC" id="2.1.1.63"/>
    </reaction>
</comment>
<comment type="subcellular location">
    <subcellularLocation>
        <location evidence="9">Cytoplasm</location>
    </subcellularLocation>
</comment>
<reference evidence="14 15" key="1">
    <citation type="submission" date="2020-04" db="EMBL/GenBank/DDBJ databases">
        <title>The Epidemiology and Molecular Characteristics of Linezolid-Resistant Staphylococcus capitis in Huashan Hospital, Shanghai.</title>
        <authorList>
            <person name="Ding L."/>
            <person name="Li P."/>
            <person name="Yang Y."/>
            <person name="Lin D."/>
            <person name="Xu X."/>
        </authorList>
    </citation>
    <scope>NUCLEOTIDE SEQUENCE [LARGE SCALE GENOMIC DNA]</scope>
    <source>
        <strain evidence="13 15">12-86</strain>
        <strain evidence="12 14">17-84</strain>
    </source>
</reference>
<proteinExistence type="inferred from homology"/>
<evidence type="ECO:0000313" key="13">
    <source>
        <dbReference type="EMBL" id="NMK97964.1"/>
    </source>
</evidence>
<dbReference type="GO" id="GO:0006307">
    <property type="term" value="P:DNA alkylation repair"/>
    <property type="evidence" value="ECO:0007669"/>
    <property type="project" value="UniProtKB-UniRule"/>
</dbReference>
<evidence type="ECO:0000256" key="4">
    <source>
        <dbReference type="ARBA" id="ARBA00022603"/>
    </source>
</evidence>
<dbReference type="InterPro" id="IPR014048">
    <property type="entry name" value="MethylDNA_cys_MeTrfase_DNA-bd"/>
</dbReference>
<organism evidence="13 15">
    <name type="scientific">Staphylococcus capitis</name>
    <dbReference type="NCBI Taxonomy" id="29388"/>
    <lineage>
        <taxon>Bacteria</taxon>
        <taxon>Bacillati</taxon>
        <taxon>Bacillota</taxon>
        <taxon>Bacilli</taxon>
        <taxon>Bacillales</taxon>
        <taxon>Staphylococcaceae</taxon>
        <taxon>Staphylococcus</taxon>
    </lineage>
</organism>
<keyword evidence="4 9" id="KW-0489">Methyltransferase</keyword>
<dbReference type="PANTHER" id="PTHR10815">
    <property type="entry name" value="METHYLATED-DNA--PROTEIN-CYSTEINE METHYLTRANSFERASE"/>
    <property type="match status" value="1"/>
</dbReference>
<evidence type="ECO:0000259" key="10">
    <source>
        <dbReference type="Pfam" id="PF01035"/>
    </source>
</evidence>
<dbReference type="InterPro" id="IPR036388">
    <property type="entry name" value="WH-like_DNA-bd_sf"/>
</dbReference>
<dbReference type="EMBL" id="JABBLX010000023">
    <property type="protein sequence ID" value="NMK97964.1"/>
    <property type="molecule type" value="Genomic_DNA"/>
</dbReference>
<keyword evidence="3 9" id="KW-0963">Cytoplasm</keyword>
<dbReference type="AlphaFoldDB" id="A0A7X9ZLB2"/>
<dbReference type="RefSeq" id="WP_030058756.1">
    <property type="nucleotide sequence ID" value="NZ_AP014956.1"/>
</dbReference>
<evidence type="ECO:0000313" key="14">
    <source>
        <dbReference type="Proteomes" id="UP000538955"/>
    </source>
</evidence>
<evidence type="ECO:0000313" key="12">
    <source>
        <dbReference type="EMBL" id="NMK54840.1"/>
    </source>
</evidence>
<dbReference type="GO" id="GO:0003908">
    <property type="term" value="F:methylated-DNA-[protein]-cysteine S-methyltransferase activity"/>
    <property type="evidence" value="ECO:0007669"/>
    <property type="project" value="UniProtKB-UniRule"/>
</dbReference>
<comment type="function">
    <text evidence="9">Involved in the cellular defense against the biological effects of O6-methylguanine (O6-MeG) and O4-methylthymine (O4-MeT) in DNA. Repairs the methylated nucleobase in DNA by stoichiometrically transferring the methyl group to a cysteine residue in the enzyme. This is a suicide reaction: the enzyme is irreversibly inactivated.</text>
</comment>
<dbReference type="InterPro" id="IPR001497">
    <property type="entry name" value="MethylDNA_cys_MeTrfase_AS"/>
</dbReference>
<protein>
    <recommendedName>
        <fullName evidence="9">Methylated-DNA--protein-cysteine methyltransferase</fullName>
        <ecNumber evidence="9">2.1.1.63</ecNumber>
    </recommendedName>
    <alternativeName>
        <fullName evidence="9">6-O-methylguanine-DNA methyltransferase</fullName>
        <shortName evidence="9">MGMT</shortName>
    </alternativeName>
    <alternativeName>
        <fullName evidence="9">O-6-methylguanine-DNA-alkyltransferase</fullName>
    </alternativeName>
</protein>
<dbReference type="CDD" id="cd06445">
    <property type="entry name" value="ATase"/>
    <property type="match status" value="1"/>
</dbReference>
<evidence type="ECO:0000256" key="2">
    <source>
        <dbReference type="ARBA" id="ARBA00008711"/>
    </source>
</evidence>
<sequence length="172" mass="19146">MQYQTKFQSPLGELQLISDGSALTHLLYPNQHIENVKTKGDLPLFQKVTQWLEQYFEGNHPVIDFTLAPHGSDFQREVWDELITIAYGDLETYGNIAKSVGQKLGKPKMSAQAVGGAVGRNPISIIIPCHRVVGKDGSLTGYGGTIDNKIKLLEIENVDMSQLYRPKYSTKP</sequence>
<evidence type="ECO:0000256" key="8">
    <source>
        <dbReference type="ARBA" id="ARBA00049348"/>
    </source>
</evidence>
<evidence type="ECO:0000256" key="9">
    <source>
        <dbReference type="HAMAP-Rule" id="MF_00772"/>
    </source>
</evidence>
<feature type="domain" description="Methylated-DNA-[protein]-cysteine S-methyltransferase DNA binding" evidence="10">
    <location>
        <begin position="73"/>
        <end position="158"/>
    </location>
</feature>
<evidence type="ECO:0000256" key="6">
    <source>
        <dbReference type="ARBA" id="ARBA00022763"/>
    </source>
</evidence>
<dbReference type="GO" id="GO:0032259">
    <property type="term" value="P:methylation"/>
    <property type="evidence" value="ECO:0007669"/>
    <property type="project" value="UniProtKB-KW"/>
</dbReference>
<dbReference type="SUPFAM" id="SSF46767">
    <property type="entry name" value="Methylated DNA-protein cysteine methyltransferase, C-terminal domain"/>
    <property type="match status" value="1"/>
</dbReference>
<dbReference type="InterPro" id="IPR023546">
    <property type="entry name" value="MGMT"/>
</dbReference>
<dbReference type="GO" id="GO:0005737">
    <property type="term" value="C:cytoplasm"/>
    <property type="evidence" value="ECO:0007669"/>
    <property type="project" value="UniProtKB-SubCell"/>
</dbReference>
<dbReference type="Gene3D" id="3.30.160.70">
    <property type="entry name" value="Methylated DNA-protein cysteine methyltransferase domain"/>
    <property type="match status" value="1"/>
</dbReference>
<keyword evidence="7 9" id="KW-0234">DNA repair</keyword>